<dbReference type="EMBL" id="JAWXXP010000001">
    <property type="protein sequence ID" value="MDX5991415.1"/>
    <property type="molecule type" value="Genomic_DNA"/>
</dbReference>
<name>A0A1G6TZ68_9GAMM</name>
<dbReference type="Proteomes" id="UP000182413">
    <property type="component" value="Unassembled WGS sequence"/>
</dbReference>
<keyword evidence="5" id="KW-1185">Reference proteome</keyword>
<evidence type="ECO:0000313" key="3">
    <source>
        <dbReference type="EMBL" id="SDD34361.1"/>
    </source>
</evidence>
<dbReference type="Proteomes" id="UP001278050">
    <property type="component" value="Unassembled WGS sequence"/>
</dbReference>
<evidence type="ECO:0000313" key="2">
    <source>
        <dbReference type="EMBL" id="MDX5991415.1"/>
    </source>
</evidence>
<dbReference type="OrthoDB" id="8684941at2"/>
<dbReference type="RefSeq" id="WP_074675189.1">
    <property type="nucleotide sequence ID" value="NZ_CBCSET010000001.1"/>
</dbReference>
<organism evidence="3 4">
    <name type="scientific">Ectopseudomonas alcaliphila</name>
    <dbReference type="NCBI Taxonomy" id="101564"/>
    <lineage>
        <taxon>Bacteria</taxon>
        <taxon>Pseudomonadati</taxon>
        <taxon>Pseudomonadota</taxon>
        <taxon>Gammaproteobacteria</taxon>
        <taxon>Pseudomonadales</taxon>
        <taxon>Pseudomonadaceae</taxon>
        <taxon>Ectopseudomonas</taxon>
    </lineage>
</organism>
<dbReference type="AlphaFoldDB" id="A0A1G6TZ68"/>
<evidence type="ECO:0000313" key="5">
    <source>
        <dbReference type="Proteomes" id="UP001278050"/>
    </source>
</evidence>
<reference evidence="3 4" key="1">
    <citation type="submission" date="2016-10" db="EMBL/GenBank/DDBJ databases">
        <authorList>
            <person name="de Groot N.N."/>
        </authorList>
    </citation>
    <scope>NUCLEOTIDE SEQUENCE [LARGE SCALE GENOMIC DNA]</scope>
    <source>
        <strain evidence="3 4">JCM 10630</strain>
    </source>
</reference>
<reference evidence="2 5" key="2">
    <citation type="submission" date="2023-11" db="EMBL/GenBank/DDBJ databases">
        <title>MicrobeMod: A computational toolkit for identifying prokaryotic methylation and restriction-modification with nanopore sequencing.</title>
        <authorList>
            <person name="Crits-Christoph A."/>
            <person name="Kang S.C."/>
            <person name="Lee H."/>
            <person name="Ostrov N."/>
        </authorList>
    </citation>
    <scope>NUCLEOTIDE SEQUENCE [LARGE SCALE GENOMIC DNA]</scope>
    <source>
        <strain evidence="2 5">ATCC BAA-571</strain>
    </source>
</reference>
<dbReference type="Pfam" id="PF23296">
    <property type="entry name" value="DUF7079"/>
    <property type="match status" value="1"/>
</dbReference>
<sequence length="124" mass="14350">MTREERIHLWLALSDVFVDTEVDYGYIAHQVQGFDRVTAQAAFYEDVAPACYSNMLAPIPPIWTGFDSAWLSETIERAQAARRSSTLRRLRDRLFIAYLRRALKPEWVKIEQELDHLGRGVAKP</sequence>
<gene>
    <name evidence="3" type="ORF">SAMN05216575_101366</name>
    <name evidence="2" type="ORF">SIM71_05070</name>
</gene>
<protein>
    <recommendedName>
        <fullName evidence="1">DUF7079 domain-containing protein</fullName>
    </recommendedName>
</protein>
<proteinExistence type="predicted"/>
<dbReference type="InterPro" id="IPR055507">
    <property type="entry name" value="DUF7079"/>
</dbReference>
<feature type="domain" description="DUF7079" evidence="1">
    <location>
        <begin position="4"/>
        <end position="112"/>
    </location>
</feature>
<accession>A0A1G6TZ68</accession>
<evidence type="ECO:0000313" key="4">
    <source>
        <dbReference type="Proteomes" id="UP000182413"/>
    </source>
</evidence>
<evidence type="ECO:0000259" key="1">
    <source>
        <dbReference type="Pfam" id="PF23296"/>
    </source>
</evidence>
<dbReference type="EMBL" id="FNAE01000001">
    <property type="protein sequence ID" value="SDD34361.1"/>
    <property type="molecule type" value="Genomic_DNA"/>
</dbReference>